<dbReference type="NCBIfam" id="TIGR00208">
    <property type="entry name" value="fliS"/>
    <property type="match status" value="1"/>
</dbReference>
<gene>
    <name evidence="6" type="primary">fliS</name>
    <name evidence="6" type="ORF">ACFSB2_26675</name>
</gene>
<evidence type="ECO:0000313" key="6">
    <source>
        <dbReference type="EMBL" id="MFD1678254.1"/>
    </source>
</evidence>
<comment type="subcellular location">
    <subcellularLocation>
        <location evidence="1">Cytoplasm</location>
        <location evidence="1">Cytosol</location>
    </subcellularLocation>
</comment>
<comment type="caution">
    <text evidence="6">The sequence shown here is derived from an EMBL/GenBank/DDBJ whole genome shotgun (WGS) entry which is preliminary data.</text>
</comment>
<sequence>MRNPYQAYKQNSVTTASPKALLIRLHDKSIDELRAAKQNFKDGNVDEMRPRIQKTQDIVAYLRGCTDTQTEVGERLVRLYNYYYQKLFESFVSPSNEVFDELLGYFESWKETWIKAE</sequence>
<evidence type="ECO:0000256" key="4">
    <source>
        <dbReference type="ARBA" id="ARBA00022795"/>
    </source>
</evidence>
<evidence type="ECO:0000256" key="1">
    <source>
        <dbReference type="ARBA" id="ARBA00004514"/>
    </source>
</evidence>
<dbReference type="PANTHER" id="PTHR34773">
    <property type="entry name" value="FLAGELLAR SECRETION CHAPERONE FLIS"/>
    <property type="match status" value="1"/>
</dbReference>
<evidence type="ECO:0000313" key="7">
    <source>
        <dbReference type="Proteomes" id="UP001597079"/>
    </source>
</evidence>
<keyword evidence="7" id="KW-1185">Reference proteome</keyword>
<keyword evidence="3" id="KW-0963">Cytoplasm</keyword>
<dbReference type="Proteomes" id="UP001597079">
    <property type="component" value="Unassembled WGS sequence"/>
</dbReference>
<dbReference type="InterPro" id="IPR003713">
    <property type="entry name" value="FliS"/>
</dbReference>
<keyword evidence="5" id="KW-0143">Chaperone</keyword>
<dbReference type="SUPFAM" id="SSF101116">
    <property type="entry name" value="Flagellar export chaperone FliS"/>
    <property type="match status" value="1"/>
</dbReference>
<organism evidence="6 7">
    <name type="scientific">Alicyclobacillus fodiniaquatilis</name>
    <dbReference type="NCBI Taxonomy" id="1661150"/>
    <lineage>
        <taxon>Bacteria</taxon>
        <taxon>Bacillati</taxon>
        <taxon>Bacillota</taxon>
        <taxon>Bacilli</taxon>
        <taxon>Bacillales</taxon>
        <taxon>Alicyclobacillaceae</taxon>
        <taxon>Alicyclobacillus</taxon>
    </lineage>
</organism>
<evidence type="ECO:0000256" key="3">
    <source>
        <dbReference type="ARBA" id="ARBA00022490"/>
    </source>
</evidence>
<dbReference type="Gene3D" id="1.20.120.340">
    <property type="entry name" value="Flagellar protein FliS"/>
    <property type="match status" value="1"/>
</dbReference>
<proteinExistence type="inferred from homology"/>
<dbReference type="RefSeq" id="WP_377946291.1">
    <property type="nucleotide sequence ID" value="NZ_JBHUCX010000102.1"/>
</dbReference>
<keyword evidence="6" id="KW-0969">Cilium</keyword>
<reference evidence="7" key="1">
    <citation type="journal article" date="2019" name="Int. J. Syst. Evol. Microbiol.">
        <title>The Global Catalogue of Microorganisms (GCM) 10K type strain sequencing project: providing services to taxonomists for standard genome sequencing and annotation.</title>
        <authorList>
            <consortium name="The Broad Institute Genomics Platform"/>
            <consortium name="The Broad Institute Genome Sequencing Center for Infectious Disease"/>
            <person name="Wu L."/>
            <person name="Ma J."/>
        </authorList>
    </citation>
    <scope>NUCLEOTIDE SEQUENCE [LARGE SCALE GENOMIC DNA]</scope>
    <source>
        <strain evidence="7">CGMCC 1.12286</strain>
    </source>
</reference>
<evidence type="ECO:0000256" key="5">
    <source>
        <dbReference type="ARBA" id="ARBA00023186"/>
    </source>
</evidence>
<protein>
    <submittedName>
        <fullName evidence="6">Flagellar export chaperone FliS</fullName>
    </submittedName>
</protein>
<accession>A0ABW4JP50</accession>
<dbReference type="Pfam" id="PF02561">
    <property type="entry name" value="FliS"/>
    <property type="match status" value="1"/>
</dbReference>
<dbReference type="EMBL" id="JBHUCX010000102">
    <property type="protein sequence ID" value="MFD1678254.1"/>
    <property type="molecule type" value="Genomic_DNA"/>
</dbReference>
<comment type="similarity">
    <text evidence="2">Belongs to the FliS family.</text>
</comment>
<dbReference type="PANTHER" id="PTHR34773:SF1">
    <property type="entry name" value="FLAGELLAR SECRETION CHAPERONE FLIS"/>
    <property type="match status" value="1"/>
</dbReference>
<keyword evidence="4" id="KW-1005">Bacterial flagellum biogenesis</keyword>
<name>A0ABW4JP50_9BACL</name>
<keyword evidence="6" id="KW-0282">Flagellum</keyword>
<evidence type="ECO:0000256" key="2">
    <source>
        <dbReference type="ARBA" id="ARBA00008787"/>
    </source>
</evidence>
<keyword evidence="6" id="KW-0966">Cell projection</keyword>
<dbReference type="InterPro" id="IPR036584">
    <property type="entry name" value="FliS_sf"/>
</dbReference>